<keyword evidence="3 4" id="KW-0687">Ribonucleoprotein</keyword>
<dbReference type="GO" id="GO:0006412">
    <property type="term" value="P:translation"/>
    <property type="evidence" value="ECO:0007669"/>
    <property type="project" value="UniProtKB-UniRule"/>
</dbReference>
<dbReference type="Gene3D" id="3.30.70.3370">
    <property type="match status" value="1"/>
</dbReference>
<accession>A0A650CMD8</accession>
<feature type="compositionally biased region" description="Basic and acidic residues" evidence="6">
    <location>
        <begin position="95"/>
        <end position="105"/>
    </location>
</feature>
<dbReference type="InterPro" id="IPR012678">
    <property type="entry name" value="Ribosomal_uL23/eL15/eS24_sf"/>
</dbReference>
<keyword evidence="8" id="KW-1185">Reference proteome</keyword>
<dbReference type="GO" id="GO:1990904">
    <property type="term" value="C:ribonucleoprotein complex"/>
    <property type="evidence" value="ECO:0007669"/>
    <property type="project" value="UniProtKB-KW"/>
</dbReference>
<dbReference type="InterPro" id="IPR053709">
    <property type="entry name" value="eRP_eS24_sf"/>
</dbReference>
<dbReference type="EMBL" id="CP045483">
    <property type="protein sequence ID" value="QGR18989.1"/>
    <property type="molecule type" value="Genomic_DNA"/>
</dbReference>
<evidence type="ECO:0000256" key="1">
    <source>
        <dbReference type="ARBA" id="ARBA00009680"/>
    </source>
</evidence>
<sequence length="118" mass="12874">MAQQLKIKVSDKAEGVVEKDVQNNVFNRRELTLKIFHIGSGTPSRKEIISALSAVYGAKEDLIVVKSVETIYGGGISLVRVNIYKNKGDLEKVEPKHLIGRDTGQKVKKGGKNAAKQG</sequence>
<dbReference type="Pfam" id="PF01282">
    <property type="entry name" value="Ribosomal_S24e"/>
    <property type="match status" value="1"/>
</dbReference>
<dbReference type="AlphaFoldDB" id="A0A650CMD8"/>
<dbReference type="PANTHER" id="PTHR10496">
    <property type="entry name" value="40S RIBOSOMAL PROTEIN S24"/>
    <property type="match status" value="1"/>
</dbReference>
<dbReference type="SUPFAM" id="SSF54189">
    <property type="entry name" value="Ribosomal proteins S24e, L23 and L15e"/>
    <property type="match status" value="1"/>
</dbReference>
<evidence type="ECO:0000256" key="2">
    <source>
        <dbReference type="ARBA" id="ARBA00022980"/>
    </source>
</evidence>
<keyword evidence="2 4" id="KW-0689">Ribosomal protein</keyword>
<dbReference type="Proteomes" id="UP000423396">
    <property type="component" value="Chromosome"/>
</dbReference>
<evidence type="ECO:0000313" key="8">
    <source>
        <dbReference type="Proteomes" id="UP000423396"/>
    </source>
</evidence>
<evidence type="ECO:0000256" key="4">
    <source>
        <dbReference type="HAMAP-Rule" id="MF_00545"/>
    </source>
</evidence>
<dbReference type="OrthoDB" id="27533at2157"/>
<dbReference type="InterPro" id="IPR001976">
    <property type="entry name" value="Ribosomal_eS24"/>
</dbReference>
<dbReference type="HAMAP" id="MF_00545">
    <property type="entry name" value="Ribosomal_eS24"/>
    <property type="match status" value="1"/>
</dbReference>
<feature type="region of interest" description="Disordered" evidence="6">
    <location>
        <begin position="95"/>
        <end position="118"/>
    </location>
</feature>
<name>A0A650CMD8_9CREN</name>
<comment type="similarity">
    <text evidence="1 4 5">Belongs to the eukaryotic ribosomal protein eS24 family.</text>
</comment>
<dbReference type="GeneID" id="42797931"/>
<evidence type="ECO:0000313" key="7">
    <source>
        <dbReference type="EMBL" id="QGR18989.1"/>
    </source>
</evidence>
<gene>
    <name evidence="4" type="primary">rps24e</name>
    <name evidence="7" type="ORF">D1868_02620</name>
</gene>
<dbReference type="InterPro" id="IPR018098">
    <property type="entry name" value="Ribosomal_eS24_CS"/>
</dbReference>
<dbReference type="RefSeq" id="WP_156005252.1">
    <property type="nucleotide sequence ID" value="NZ_CP045483.1"/>
</dbReference>
<evidence type="ECO:0000256" key="3">
    <source>
        <dbReference type="ARBA" id="ARBA00023274"/>
    </source>
</evidence>
<protein>
    <recommendedName>
        <fullName evidence="4">Small ribosomal subunit protein eS24</fullName>
    </recommendedName>
</protein>
<dbReference type="GO" id="GO:0003735">
    <property type="term" value="F:structural constituent of ribosome"/>
    <property type="evidence" value="ECO:0007669"/>
    <property type="project" value="InterPro"/>
</dbReference>
<evidence type="ECO:0000256" key="5">
    <source>
        <dbReference type="RuleBase" id="RU004381"/>
    </source>
</evidence>
<evidence type="ECO:0000256" key="6">
    <source>
        <dbReference type="SAM" id="MobiDB-lite"/>
    </source>
</evidence>
<organism evidence="7 8">
    <name type="scientific">Stygiolobus azoricus</name>
    <dbReference type="NCBI Taxonomy" id="41675"/>
    <lineage>
        <taxon>Archaea</taxon>
        <taxon>Thermoproteota</taxon>
        <taxon>Thermoprotei</taxon>
        <taxon>Sulfolobales</taxon>
        <taxon>Sulfolobaceae</taxon>
        <taxon>Stygiolobus</taxon>
    </lineage>
</organism>
<reference evidence="7 8" key="1">
    <citation type="submission" date="2019-10" db="EMBL/GenBank/DDBJ databases">
        <title>Genome Sequences from Six Type Strain Members of the Archaeal Family Sulfolobaceae: Acidianus ambivalens, Acidianus infernus, Metallosphaera prunae, Stygiolobus azoricus, Sulfolobus metallicus, and Sulfurisphaera ohwakuensis.</title>
        <authorList>
            <person name="Counts J.A."/>
            <person name="Kelly R.M."/>
        </authorList>
    </citation>
    <scope>NUCLEOTIDE SEQUENCE [LARGE SCALE GENOMIC DNA]</scope>
    <source>
        <strain evidence="7 8">FC6</strain>
    </source>
</reference>
<dbReference type="KEGG" id="sazo:D1868_02620"/>
<dbReference type="PROSITE" id="PS00529">
    <property type="entry name" value="RIBOSOMAL_S24E"/>
    <property type="match status" value="1"/>
</dbReference>
<proteinExistence type="inferred from homology"/>
<dbReference type="GO" id="GO:0005840">
    <property type="term" value="C:ribosome"/>
    <property type="evidence" value="ECO:0007669"/>
    <property type="project" value="UniProtKB-KW"/>
</dbReference>